<reference evidence="5 6" key="1">
    <citation type="journal article" date="2004" name="Nature">
        <title>Genome sequence of the ultrasmall unicellular red alga Cyanidioschyzon merolae 10D.</title>
        <authorList>
            <person name="Matsuzaki M."/>
            <person name="Misumi O."/>
            <person name="Shin-i T."/>
            <person name="Maruyama S."/>
            <person name="Takahara M."/>
            <person name="Miyagishima S."/>
            <person name="Mori T."/>
            <person name="Nishida K."/>
            <person name="Yagisawa F."/>
            <person name="Nishida K."/>
            <person name="Yoshida Y."/>
            <person name="Nishimura Y."/>
            <person name="Nakao S."/>
            <person name="Kobayashi T."/>
            <person name="Momoyama Y."/>
            <person name="Higashiyama T."/>
            <person name="Minoda A."/>
            <person name="Sano M."/>
            <person name="Nomoto H."/>
            <person name="Oishi K."/>
            <person name="Hayashi H."/>
            <person name="Ohta F."/>
            <person name="Nishizaka S."/>
            <person name="Haga S."/>
            <person name="Miura S."/>
            <person name="Morishita T."/>
            <person name="Kabeya Y."/>
            <person name="Terasawa K."/>
            <person name="Suzuki Y."/>
            <person name="Ishii Y."/>
            <person name="Asakawa S."/>
            <person name="Takano H."/>
            <person name="Ohta N."/>
            <person name="Kuroiwa H."/>
            <person name="Tanaka K."/>
            <person name="Shimizu N."/>
            <person name="Sugano S."/>
            <person name="Sato N."/>
            <person name="Nozaki H."/>
            <person name="Ogasawara N."/>
            <person name="Kohara Y."/>
            <person name="Kuroiwa T."/>
        </authorList>
    </citation>
    <scope>NUCLEOTIDE SEQUENCE [LARGE SCALE GENOMIC DNA]</scope>
    <source>
        <strain evidence="5 6">10D</strain>
    </source>
</reference>
<evidence type="ECO:0000256" key="4">
    <source>
        <dbReference type="ARBA" id="ARBA00023242"/>
    </source>
</evidence>
<sequence length="340" mass="39090">MAVAGTAETALARQLASSDAQVRNRALRKVERMLCQREPAPLSPKGMRRVWRALYYTLWFADTPSAINWTLERLCSWLGLAVDNWLYFEVMWETICRYWIEIDHLRLDKYYALLNRSLSAATSLCVDQVDHWRRLTGIVERVVFEPLVGTSADLDLEAAPAALGMALHVCDKWLELVLCQAPGGLESLTLDTDSTHPVDIAVQPFLRLYLAPMERASATQQRNRKVLMRRAFERLWEPLVRAPAAVPNQRDQLVYLSQPEHRQQLAERLFKLASRVEVPPYGRRFMYGCVRRLHTAVITSAAATAAAAAAAAGPLFNDFDARIRKPRQRRRRRRQQRRRR</sequence>
<dbReference type="STRING" id="280699.M1V9K6"/>
<comment type="similarity">
    <text evidence="2">Belongs to the RRP1 family.</text>
</comment>
<dbReference type="GO" id="GO:0030688">
    <property type="term" value="C:preribosome, small subunit precursor"/>
    <property type="evidence" value="ECO:0007669"/>
    <property type="project" value="InterPro"/>
</dbReference>
<dbReference type="OrthoDB" id="2019504at2759"/>
<dbReference type="Gramene" id="CMO236CT">
    <property type="protein sequence ID" value="CMO236CT"/>
    <property type="gene ID" value="CMO236C"/>
</dbReference>
<dbReference type="Pfam" id="PF05997">
    <property type="entry name" value="Nop52"/>
    <property type="match status" value="1"/>
</dbReference>
<dbReference type="OMA" id="SHDINTH"/>
<dbReference type="eggNOG" id="KOG3911">
    <property type="taxonomic scope" value="Eukaryota"/>
</dbReference>
<dbReference type="PANTHER" id="PTHR13026">
    <property type="entry name" value="NNP-1 PROTEIN NOVEL NUCLEAR PROTEIN 1 NOP52"/>
    <property type="match status" value="1"/>
</dbReference>
<dbReference type="HOGENOM" id="CLU_817256_0_0_1"/>
<dbReference type="GeneID" id="16995726"/>
<evidence type="ECO:0000313" key="5">
    <source>
        <dbReference type="EMBL" id="BAM81584.1"/>
    </source>
</evidence>
<dbReference type="GO" id="GO:0006364">
    <property type="term" value="P:rRNA processing"/>
    <property type="evidence" value="ECO:0007669"/>
    <property type="project" value="UniProtKB-KW"/>
</dbReference>
<keyword evidence="6" id="KW-1185">Reference proteome</keyword>
<protein>
    <submittedName>
        <fullName evidence="5">Uncharacterized protein</fullName>
    </submittedName>
</protein>
<dbReference type="InterPro" id="IPR010301">
    <property type="entry name" value="RRP1"/>
</dbReference>
<evidence type="ECO:0000256" key="2">
    <source>
        <dbReference type="ARBA" id="ARBA00006374"/>
    </source>
</evidence>
<keyword evidence="3" id="KW-0698">rRNA processing</keyword>
<comment type="subcellular location">
    <subcellularLocation>
        <location evidence="1">Nucleus</location>
    </subcellularLocation>
</comment>
<dbReference type="AlphaFoldDB" id="M1V9K6"/>
<proteinExistence type="inferred from homology"/>
<dbReference type="GO" id="GO:0005634">
    <property type="term" value="C:nucleus"/>
    <property type="evidence" value="ECO:0007669"/>
    <property type="project" value="UniProtKB-SubCell"/>
</dbReference>
<dbReference type="Proteomes" id="UP000007014">
    <property type="component" value="Chromosome 15"/>
</dbReference>
<reference evidence="5 6" key="2">
    <citation type="journal article" date="2007" name="BMC Biol.">
        <title>A 100%-complete sequence reveals unusually simple genomic features in the hot-spring red alga Cyanidioschyzon merolae.</title>
        <authorList>
            <person name="Nozaki H."/>
            <person name="Takano H."/>
            <person name="Misumi O."/>
            <person name="Terasawa K."/>
            <person name="Matsuzaki M."/>
            <person name="Maruyama S."/>
            <person name="Nishida K."/>
            <person name="Yagisawa F."/>
            <person name="Yoshida Y."/>
            <person name="Fujiwara T."/>
            <person name="Takio S."/>
            <person name="Tamura K."/>
            <person name="Chung S.J."/>
            <person name="Nakamura S."/>
            <person name="Kuroiwa H."/>
            <person name="Tanaka K."/>
            <person name="Sato N."/>
            <person name="Kuroiwa T."/>
        </authorList>
    </citation>
    <scope>NUCLEOTIDE SEQUENCE [LARGE SCALE GENOMIC DNA]</scope>
    <source>
        <strain evidence="5 6">10D</strain>
    </source>
</reference>
<dbReference type="PANTHER" id="PTHR13026:SF0">
    <property type="entry name" value="RIBOSOMAL RNA PROCESSING 1B"/>
    <property type="match status" value="1"/>
</dbReference>
<accession>M1V9K6</accession>
<dbReference type="RefSeq" id="XP_005537620.1">
    <property type="nucleotide sequence ID" value="XM_005537563.1"/>
</dbReference>
<evidence type="ECO:0000256" key="3">
    <source>
        <dbReference type="ARBA" id="ARBA00022552"/>
    </source>
</evidence>
<keyword evidence="4" id="KW-0539">Nucleus</keyword>
<evidence type="ECO:0000256" key="1">
    <source>
        <dbReference type="ARBA" id="ARBA00004123"/>
    </source>
</evidence>
<dbReference type="KEGG" id="cme:CYME_CMO236C"/>
<evidence type="ECO:0000313" key="6">
    <source>
        <dbReference type="Proteomes" id="UP000007014"/>
    </source>
</evidence>
<name>M1V9K6_CYAM1</name>
<dbReference type="EMBL" id="AP006497">
    <property type="protein sequence ID" value="BAM81584.1"/>
    <property type="molecule type" value="Genomic_DNA"/>
</dbReference>
<gene>
    <name evidence="5" type="ORF">CYME_CMO236C</name>
</gene>
<organism evidence="5 6">
    <name type="scientific">Cyanidioschyzon merolae (strain NIES-3377 / 10D)</name>
    <name type="common">Unicellular red alga</name>
    <dbReference type="NCBI Taxonomy" id="280699"/>
    <lineage>
        <taxon>Eukaryota</taxon>
        <taxon>Rhodophyta</taxon>
        <taxon>Bangiophyceae</taxon>
        <taxon>Cyanidiales</taxon>
        <taxon>Cyanidiaceae</taxon>
        <taxon>Cyanidioschyzon</taxon>
    </lineage>
</organism>